<evidence type="ECO:0000313" key="2">
    <source>
        <dbReference type="Proteomes" id="UP000053676"/>
    </source>
</evidence>
<dbReference type="KEGG" id="nai:NECAME_05798"/>
<reference evidence="2" key="1">
    <citation type="journal article" date="2014" name="Nat. Genet.">
        <title>Genome of the human hookworm Necator americanus.</title>
        <authorList>
            <person name="Tang Y.T."/>
            <person name="Gao X."/>
            <person name="Rosa B.A."/>
            <person name="Abubucker S."/>
            <person name="Hallsworth-Pepin K."/>
            <person name="Martin J."/>
            <person name="Tyagi R."/>
            <person name="Heizer E."/>
            <person name="Zhang X."/>
            <person name="Bhonagiri-Palsikar V."/>
            <person name="Minx P."/>
            <person name="Warren W.C."/>
            <person name="Wang Q."/>
            <person name="Zhan B."/>
            <person name="Hotez P.J."/>
            <person name="Sternberg P.W."/>
            <person name="Dougall A."/>
            <person name="Gaze S.T."/>
            <person name="Mulvenna J."/>
            <person name="Sotillo J."/>
            <person name="Ranganathan S."/>
            <person name="Rabelo E.M."/>
            <person name="Wilson R.K."/>
            <person name="Felgner P.L."/>
            <person name="Bethony J."/>
            <person name="Hawdon J.M."/>
            <person name="Gasser R.B."/>
            <person name="Loukas A."/>
            <person name="Mitreva M."/>
        </authorList>
    </citation>
    <scope>NUCLEOTIDE SEQUENCE [LARGE SCALE GENOMIC DNA]</scope>
</reference>
<sequence>MKALRSRGVDTTIRDLMGYTYEHYADWLDYPDYDHTGYPLIYRALVHHNSRKRAVTQINDLENVWNINESELFGYQRSHGL</sequence>
<evidence type="ECO:0000313" key="1">
    <source>
        <dbReference type="EMBL" id="ETN86806.1"/>
    </source>
</evidence>
<protein>
    <submittedName>
        <fullName evidence="1">Uncharacterized protein</fullName>
    </submittedName>
</protein>
<accession>W2U0E6</accession>
<name>W2U0E6_NECAM</name>
<proteinExistence type="predicted"/>
<dbReference type="Proteomes" id="UP000053676">
    <property type="component" value="Unassembled WGS sequence"/>
</dbReference>
<dbReference type="EMBL" id="KI657485">
    <property type="protein sequence ID" value="ETN86806.1"/>
    <property type="molecule type" value="Genomic_DNA"/>
</dbReference>
<keyword evidence="2" id="KW-1185">Reference proteome</keyword>
<gene>
    <name evidence="1" type="ORF">NECAME_05798</name>
</gene>
<organism evidence="1 2">
    <name type="scientific">Necator americanus</name>
    <name type="common">Human hookworm</name>
    <dbReference type="NCBI Taxonomy" id="51031"/>
    <lineage>
        <taxon>Eukaryota</taxon>
        <taxon>Metazoa</taxon>
        <taxon>Ecdysozoa</taxon>
        <taxon>Nematoda</taxon>
        <taxon>Chromadorea</taxon>
        <taxon>Rhabditida</taxon>
        <taxon>Rhabditina</taxon>
        <taxon>Rhabditomorpha</taxon>
        <taxon>Strongyloidea</taxon>
        <taxon>Ancylostomatidae</taxon>
        <taxon>Bunostominae</taxon>
        <taxon>Necator</taxon>
    </lineage>
</organism>
<dbReference type="AlphaFoldDB" id="W2U0E6"/>